<comment type="caution">
    <text evidence="2">The sequence shown here is derived from an EMBL/GenBank/DDBJ whole genome shotgun (WGS) entry which is preliminary data.</text>
</comment>
<sequence>MKKTGQGDDSMKEETSQHADSRIDAIAVIALIIIAVTAMVYWVSGQ</sequence>
<accession>A0ABS5ZAQ7</accession>
<organism evidence="2 3">
    <name type="scientific">Zooshikella harenae</name>
    <dbReference type="NCBI Taxonomy" id="2827238"/>
    <lineage>
        <taxon>Bacteria</taxon>
        <taxon>Pseudomonadati</taxon>
        <taxon>Pseudomonadota</taxon>
        <taxon>Gammaproteobacteria</taxon>
        <taxon>Oceanospirillales</taxon>
        <taxon>Zooshikellaceae</taxon>
        <taxon>Zooshikella</taxon>
    </lineage>
</organism>
<dbReference type="Proteomes" id="UP000690515">
    <property type="component" value="Unassembled WGS sequence"/>
</dbReference>
<keyword evidence="1" id="KW-0812">Transmembrane</keyword>
<proteinExistence type="predicted"/>
<reference evidence="2 3" key="1">
    <citation type="submission" date="2021-04" db="EMBL/GenBank/DDBJ databases">
        <authorList>
            <person name="Pira H."/>
            <person name="Risdian C."/>
            <person name="Wink J."/>
        </authorList>
    </citation>
    <scope>NUCLEOTIDE SEQUENCE [LARGE SCALE GENOMIC DNA]</scope>
    <source>
        <strain evidence="2 3">WH53</strain>
    </source>
</reference>
<keyword evidence="1" id="KW-0472">Membrane</keyword>
<protein>
    <submittedName>
        <fullName evidence="2">Uncharacterized protein</fullName>
    </submittedName>
</protein>
<evidence type="ECO:0000313" key="3">
    <source>
        <dbReference type="Proteomes" id="UP000690515"/>
    </source>
</evidence>
<dbReference type="RefSeq" id="WP_215819305.1">
    <property type="nucleotide sequence ID" value="NZ_JAGSOY010000015.1"/>
</dbReference>
<gene>
    <name evidence="2" type="ORF">KCG35_08735</name>
</gene>
<keyword evidence="3" id="KW-1185">Reference proteome</keyword>
<feature type="transmembrane region" description="Helical" evidence="1">
    <location>
        <begin position="21"/>
        <end position="43"/>
    </location>
</feature>
<keyword evidence="1" id="KW-1133">Transmembrane helix</keyword>
<name>A0ABS5ZAQ7_9GAMM</name>
<evidence type="ECO:0000256" key="1">
    <source>
        <dbReference type="SAM" id="Phobius"/>
    </source>
</evidence>
<evidence type="ECO:0000313" key="2">
    <source>
        <dbReference type="EMBL" id="MBU2711144.1"/>
    </source>
</evidence>
<dbReference type="EMBL" id="JAGSOY010000015">
    <property type="protein sequence ID" value="MBU2711144.1"/>
    <property type="molecule type" value="Genomic_DNA"/>
</dbReference>